<proteinExistence type="predicted"/>
<accession>A0A1I7VNB3</accession>
<dbReference type="WBParaSite" id="EN70_4463">
    <property type="protein sequence ID" value="EN70_4463"/>
    <property type="gene ID" value="EN70_4463"/>
</dbReference>
<dbReference type="InParanoid" id="A0A1I7VNB3"/>
<reference evidence="2" key="2">
    <citation type="submission" date="2016-11" db="UniProtKB">
        <authorList>
            <consortium name="WormBaseParasite"/>
        </authorList>
    </citation>
    <scope>IDENTIFICATION</scope>
</reference>
<dbReference type="OrthoDB" id="10061555at2759"/>
<sequence length="77" mass="8241">MVDNANSGHLKCHSALITHELSQLNIDTAVLSKVCIHKDGSLNEYGAGYTLYWSGKPKTGSYLSGVGFMVKTPSPSN</sequence>
<dbReference type="Proteomes" id="UP000095285">
    <property type="component" value="Unassembled WGS sequence"/>
</dbReference>
<evidence type="ECO:0000313" key="1">
    <source>
        <dbReference type="Proteomes" id="UP000095285"/>
    </source>
</evidence>
<organism evidence="1 2">
    <name type="scientific">Loa loa</name>
    <name type="common">Eye worm</name>
    <name type="synonym">Filaria loa</name>
    <dbReference type="NCBI Taxonomy" id="7209"/>
    <lineage>
        <taxon>Eukaryota</taxon>
        <taxon>Metazoa</taxon>
        <taxon>Ecdysozoa</taxon>
        <taxon>Nematoda</taxon>
        <taxon>Chromadorea</taxon>
        <taxon>Rhabditida</taxon>
        <taxon>Spirurina</taxon>
        <taxon>Spiruromorpha</taxon>
        <taxon>Filarioidea</taxon>
        <taxon>Onchocercidae</taxon>
        <taxon>Loa</taxon>
    </lineage>
</organism>
<name>A0A1I7VNB3_LOALO</name>
<protein>
    <submittedName>
        <fullName evidence="2">Uncharacterized protein</fullName>
    </submittedName>
</protein>
<reference evidence="1" key="1">
    <citation type="submission" date="2012-04" db="EMBL/GenBank/DDBJ databases">
        <title>The Genome Sequence of Loa loa.</title>
        <authorList>
            <consortium name="The Broad Institute Genome Sequencing Platform"/>
            <consortium name="Broad Institute Genome Sequencing Center for Infectious Disease"/>
            <person name="Nutman T.B."/>
            <person name="Fink D.L."/>
            <person name="Russ C."/>
            <person name="Young S."/>
            <person name="Zeng Q."/>
            <person name="Gargeya S."/>
            <person name="Alvarado L."/>
            <person name="Berlin A."/>
            <person name="Chapman S.B."/>
            <person name="Chen Z."/>
            <person name="Freedman E."/>
            <person name="Gellesch M."/>
            <person name="Goldberg J."/>
            <person name="Griggs A."/>
            <person name="Gujja S."/>
            <person name="Heilman E.R."/>
            <person name="Heiman D."/>
            <person name="Howarth C."/>
            <person name="Mehta T."/>
            <person name="Neiman D."/>
            <person name="Pearson M."/>
            <person name="Roberts A."/>
            <person name="Saif S."/>
            <person name="Shea T."/>
            <person name="Shenoy N."/>
            <person name="Sisk P."/>
            <person name="Stolte C."/>
            <person name="Sykes S."/>
            <person name="White J."/>
            <person name="Yandava C."/>
            <person name="Haas B."/>
            <person name="Henn M.R."/>
            <person name="Nusbaum C."/>
            <person name="Birren B."/>
        </authorList>
    </citation>
    <scope>NUCLEOTIDE SEQUENCE [LARGE SCALE GENOMIC DNA]</scope>
</reference>
<gene>
    <name evidence="2" type="primary">LOAG_15620</name>
</gene>
<dbReference type="AlphaFoldDB" id="A0A1I7VNB3"/>
<keyword evidence="1" id="KW-1185">Reference proteome</keyword>
<evidence type="ECO:0000313" key="2">
    <source>
        <dbReference type="WBParaSite" id="EN70_4463"/>
    </source>
</evidence>